<dbReference type="EMBL" id="CP038149">
    <property type="protein sequence ID" value="QBQ99042.1"/>
    <property type="molecule type" value="Genomic_DNA"/>
</dbReference>
<accession>A0A4V1AZF0</accession>
<proteinExistence type="inferred from homology"/>
<dbReference type="InterPro" id="IPR038743">
    <property type="entry name" value="YjgH-like"/>
</dbReference>
<sequence length="137" mass="15327">MSQIERLRLPEDDATFGSNRIFDLFQYSPAVTANGLVFIAGQIGLRADGTIPQDPKEQIDVAFRRIEAVLEHLGLDFTDVVELVTYHVDVGSQLAVFREVKERYIRSDFPAWTILGIAALARPELIVEIKVVAATRN</sequence>
<dbReference type="GO" id="GO:0019239">
    <property type="term" value="F:deaminase activity"/>
    <property type="evidence" value="ECO:0007669"/>
    <property type="project" value="TreeGrafter"/>
</dbReference>
<dbReference type="InterPro" id="IPR006175">
    <property type="entry name" value="YjgF/YER057c/UK114"/>
</dbReference>
<keyword evidence="3" id="KW-1185">Reference proteome</keyword>
<evidence type="ECO:0000313" key="3">
    <source>
        <dbReference type="Proteomes" id="UP000295727"/>
    </source>
</evidence>
<dbReference type="GO" id="GO:0005829">
    <property type="term" value="C:cytosol"/>
    <property type="evidence" value="ECO:0007669"/>
    <property type="project" value="TreeGrafter"/>
</dbReference>
<gene>
    <name evidence="2" type="ORF">E1956_17550</name>
</gene>
<dbReference type="OrthoDB" id="9809792at2"/>
<organism evidence="2 3">
    <name type="scientific">Paraburkholderia pallida</name>
    <dbReference type="NCBI Taxonomy" id="2547399"/>
    <lineage>
        <taxon>Bacteria</taxon>
        <taxon>Pseudomonadati</taxon>
        <taxon>Pseudomonadota</taxon>
        <taxon>Betaproteobacteria</taxon>
        <taxon>Burkholderiales</taxon>
        <taxon>Burkholderiaceae</taxon>
        <taxon>Paraburkholderia</taxon>
    </lineage>
</organism>
<name>A0A4V1AZF0_9BURK</name>
<dbReference type="Proteomes" id="UP000295727">
    <property type="component" value="Chromosome 2"/>
</dbReference>
<dbReference type="SUPFAM" id="SSF55298">
    <property type="entry name" value="YjgF-like"/>
    <property type="match status" value="1"/>
</dbReference>
<evidence type="ECO:0000256" key="1">
    <source>
        <dbReference type="ARBA" id="ARBA00010552"/>
    </source>
</evidence>
<dbReference type="PANTHER" id="PTHR11803:SF58">
    <property type="entry name" value="PROTEIN HMF1-RELATED"/>
    <property type="match status" value="1"/>
</dbReference>
<dbReference type="KEGG" id="ppai:E1956_17550"/>
<dbReference type="RefSeq" id="WP_134751410.1">
    <property type="nucleotide sequence ID" value="NZ_CP038149.1"/>
</dbReference>
<dbReference type="AlphaFoldDB" id="A0A4V1AZF0"/>
<dbReference type="InterPro" id="IPR035959">
    <property type="entry name" value="RutC-like_sf"/>
</dbReference>
<protein>
    <submittedName>
        <fullName evidence="2">RidA family protein</fullName>
    </submittedName>
</protein>
<evidence type="ECO:0000313" key="2">
    <source>
        <dbReference type="EMBL" id="QBQ99042.1"/>
    </source>
</evidence>
<dbReference type="Gene3D" id="3.30.1330.40">
    <property type="entry name" value="RutC-like"/>
    <property type="match status" value="1"/>
</dbReference>
<dbReference type="CDD" id="cd02198">
    <property type="entry name" value="YjgH_like"/>
    <property type="match status" value="1"/>
</dbReference>
<comment type="similarity">
    <text evidence="1">Belongs to the RutC family.</text>
</comment>
<reference evidence="2 3" key="1">
    <citation type="submission" date="2019-03" db="EMBL/GenBank/DDBJ databases">
        <title>Paraburkholderia sp. 7MH5, isolated from subtropical forest soil.</title>
        <authorList>
            <person name="Gao Z.-H."/>
            <person name="Qiu L.-H."/>
        </authorList>
    </citation>
    <scope>NUCLEOTIDE SEQUENCE [LARGE SCALE GENOMIC DNA]</scope>
    <source>
        <strain evidence="2 3">7MH5</strain>
    </source>
</reference>
<dbReference type="Pfam" id="PF01042">
    <property type="entry name" value="Ribonuc_L-PSP"/>
    <property type="match status" value="1"/>
</dbReference>
<dbReference type="PANTHER" id="PTHR11803">
    <property type="entry name" value="2-IMINOBUTANOATE/2-IMINOPROPANOATE DEAMINASE RIDA"/>
    <property type="match status" value="1"/>
</dbReference>